<reference evidence="2" key="2">
    <citation type="submission" date="2020-09" db="EMBL/GenBank/DDBJ databases">
        <authorList>
            <person name="Sun Q."/>
            <person name="Zhou Y."/>
        </authorList>
    </citation>
    <scope>NUCLEOTIDE SEQUENCE</scope>
    <source>
        <strain evidence="2">CGMCC 1.15725</strain>
    </source>
</reference>
<keyword evidence="3" id="KW-1185">Reference proteome</keyword>
<dbReference type="SUPFAM" id="SSF56281">
    <property type="entry name" value="Metallo-hydrolase/oxidoreductase"/>
    <property type="match status" value="1"/>
</dbReference>
<dbReference type="Gene3D" id="3.60.15.10">
    <property type="entry name" value="Ribonuclease Z/Hydroxyacylglutathione hydrolase-like"/>
    <property type="match status" value="1"/>
</dbReference>
<evidence type="ECO:0000313" key="3">
    <source>
        <dbReference type="Proteomes" id="UP000646365"/>
    </source>
</evidence>
<proteinExistence type="predicted"/>
<dbReference type="InterPro" id="IPR036866">
    <property type="entry name" value="RibonucZ/Hydroxyglut_hydro"/>
</dbReference>
<comment type="caution">
    <text evidence="2">The sequence shown here is derived from an EMBL/GenBank/DDBJ whole genome shotgun (WGS) entry which is preliminary data.</text>
</comment>
<name>A0A8J2YY96_9PROT</name>
<dbReference type="Pfam" id="PF12706">
    <property type="entry name" value="Lactamase_B_2"/>
    <property type="match status" value="1"/>
</dbReference>
<reference evidence="2" key="1">
    <citation type="journal article" date="2014" name="Int. J. Syst. Evol. Microbiol.">
        <title>Complete genome sequence of Corynebacterium casei LMG S-19264T (=DSM 44701T), isolated from a smear-ripened cheese.</title>
        <authorList>
            <consortium name="US DOE Joint Genome Institute (JGI-PGF)"/>
            <person name="Walter F."/>
            <person name="Albersmeier A."/>
            <person name="Kalinowski J."/>
            <person name="Ruckert C."/>
        </authorList>
    </citation>
    <scope>NUCLEOTIDE SEQUENCE</scope>
    <source>
        <strain evidence="2">CGMCC 1.15725</strain>
    </source>
</reference>
<accession>A0A8J2YY96</accession>
<dbReference type="SMART" id="SM00849">
    <property type="entry name" value="Lactamase_B"/>
    <property type="match status" value="1"/>
</dbReference>
<evidence type="ECO:0000259" key="1">
    <source>
        <dbReference type="SMART" id="SM00849"/>
    </source>
</evidence>
<gene>
    <name evidence="2" type="ORF">GCM10011611_43110</name>
</gene>
<sequence length="294" mass="31745">MASWGMSAVSDETGPKASAQGPFTCTFWGVRGSISAPGPATVRYGGNTPCLEVVCGKQRLILDAGSGIRPLGHSLEPISGPLEFSIFLTHTHLDHIVGLPFFTPAFSAENRLKIYAGHLAPERTVEDVLNTMMADPLFPIPVDALHSNKTFIDFRAGDTLQPCPGVQVKTAPLNHPNRATGYRVEYGGRALCYITDTEHFPGRLDDNILGLIAGADYVIYDAMFTDTEYPEKVGWGHSTWQEGIKLMEASGAKTLVLFHHAPRRTDDQLDAIGAAAAARRPGTLVAREGMTLTL</sequence>
<dbReference type="Proteomes" id="UP000646365">
    <property type="component" value="Unassembled WGS sequence"/>
</dbReference>
<dbReference type="CDD" id="cd07715">
    <property type="entry name" value="TaR3-like_MBL-fold"/>
    <property type="match status" value="1"/>
</dbReference>
<dbReference type="InterPro" id="IPR001279">
    <property type="entry name" value="Metallo-B-lactamas"/>
</dbReference>
<dbReference type="PANTHER" id="PTHR42663:SF4">
    <property type="entry name" value="SLL1036 PROTEIN"/>
    <property type="match status" value="1"/>
</dbReference>
<evidence type="ECO:0000313" key="2">
    <source>
        <dbReference type="EMBL" id="GGF32302.1"/>
    </source>
</evidence>
<dbReference type="EMBL" id="BMJQ01000012">
    <property type="protein sequence ID" value="GGF32302.1"/>
    <property type="molecule type" value="Genomic_DNA"/>
</dbReference>
<feature type="domain" description="Metallo-beta-lactamase" evidence="1">
    <location>
        <begin position="47"/>
        <end position="237"/>
    </location>
</feature>
<organism evidence="2 3">
    <name type="scientific">Aliidongia dinghuensis</name>
    <dbReference type="NCBI Taxonomy" id="1867774"/>
    <lineage>
        <taxon>Bacteria</taxon>
        <taxon>Pseudomonadati</taxon>
        <taxon>Pseudomonadota</taxon>
        <taxon>Alphaproteobacteria</taxon>
        <taxon>Rhodospirillales</taxon>
        <taxon>Dongiaceae</taxon>
        <taxon>Aliidongia</taxon>
    </lineage>
</organism>
<protein>
    <submittedName>
        <fullName evidence="2">MBL fold metallo-hydrolase</fullName>
    </submittedName>
</protein>
<dbReference type="PANTHER" id="PTHR42663">
    <property type="entry name" value="HYDROLASE C777.06C-RELATED-RELATED"/>
    <property type="match status" value="1"/>
</dbReference>
<dbReference type="AlphaFoldDB" id="A0A8J2YY96"/>